<feature type="domain" description="RNA polymerase sigma factor 70 region 4 type 2" evidence="6">
    <location>
        <begin position="113"/>
        <end position="165"/>
    </location>
</feature>
<evidence type="ECO:0000256" key="3">
    <source>
        <dbReference type="ARBA" id="ARBA00023082"/>
    </source>
</evidence>
<dbReference type="InterPro" id="IPR036388">
    <property type="entry name" value="WH-like_DNA-bd_sf"/>
</dbReference>
<evidence type="ECO:0000313" key="7">
    <source>
        <dbReference type="EMBL" id="NIK88506.1"/>
    </source>
</evidence>
<proteinExistence type="inferred from homology"/>
<evidence type="ECO:0000256" key="2">
    <source>
        <dbReference type="ARBA" id="ARBA00023015"/>
    </source>
</evidence>
<dbReference type="EMBL" id="JAASRM010000001">
    <property type="protein sequence ID" value="NIK88506.1"/>
    <property type="molecule type" value="Genomic_DNA"/>
</dbReference>
<dbReference type="PANTHER" id="PTHR43133:SF63">
    <property type="entry name" value="RNA POLYMERASE SIGMA FACTOR FECI-RELATED"/>
    <property type="match status" value="1"/>
</dbReference>
<keyword evidence="2" id="KW-0805">Transcription regulation</keyword>
<dbReference type="InterPro" id="IPR014284">
    <property type="entry name" value="RNA_pol_sigma-70_dom"/>
</dbReference>
<dbReference type="GO" id="GO:0006352">
    <property type="term" value="P:DNA-templated transcription initiation"/>
    <property type="evidence" value="ECO:0007669"/>
    <property type="project" value="InterPro"/>
</dbReference>
<gene>
    <name evidence="7" type="ORF">FHS83_001824</name>
</gene>
<dbReference type="InterPro" id="IPR013249">
    <property type="entry name" value="RNA_pol_sigma70_r4_t2"/>
</dbReference>
<comment type="similarity">
    <text evidence="1">Belongs to the sigma-70 factor family. ECF subfamily.</text>
</comment>
<sequence>MREGEATADRSVSLDAIFRENYAWLQRWLSRRVRPHQSAEDIAAETIARVVALSAQSAIREPRALMVTIARRILYDLSQKHDLHRAYEAALVHLPPALEPSAEERVITIQALQEIERKLRPLPYKARCAFLLYELDGMRHAEIAEVLGVSVSMVRKYIASAFRTCIEGALDHE</sequence>
<evidence type="ECO:0000256" key="4">
    <source>
        <dbReference type="ARBA" id="ARBA00023163"/>
    </source>
</evidence>
<dbReference type="GO" id="GO:0016987">
    <property type="term" value="F:sigma factor activity"/>
    <property type="evidence" value="ECO:0007669"/>
    <property type="project" value="UniProtKB-KW"/>
</dbReference>
<dbReference type="Pfam" id="PF08281">
    <property type="entry name" value="Sigma70_r4_2"/>
    <property type="match status" value="1"/>
</dbReference>
<dbReference type="Proteomes" id="UP000570514">
    <property type="component" value="Unassembled WGS sequence"/>
</dbReference>
<dbReference type="Gene3D" id="1.10.1740.10">
    <property type="match status" value="1"/>
</dbReference>
<dbReference type="SUPFAM" id="SSF88659">
    <property type="entry name" value="Sigma3 and sigma4 domains of RNA polymerase sigma factors"/>
    <property type="match status" value="1"/>
</dbReference>
<dbReference type="Pfam" id="PF04542">
    <property type="entry name" value="Sigma70_r2"/>
    <property type="match status" value="1"/>
</dbReference>
<dbReference type="GO" id="GO:0003677">
    <property type="term" value="F:DNA binding"/>
    <property type="evidence" value="ECO:0007669"/>
    <property type="project" value="InterPro"/>
</dbReference>
<feature type="domain" description="RNA polymerase sigma-70 region 2" evidence="5">
    <location>
        <begin position="18"/>
        <end position="81"/>
    </location>
</feature>
<keyword evidence="3" id="KW-0731">Sigma factor</keyword>
<reference evidence="7 8" key="1">
    <citation type="submission" date="2020-03" db="EMBL/GenBank/DDBJ databases">
        <title>Genomic Encyclopedia of Type Strains, Phase IV (KMG-IV): sequencing the most valuable type-strain genomes for metagenomic binning, comparative biology and taxonomic classification.</title>
        <authorList>
            <person name="Goeker M."/>
        </authorList>
    </citation>
    <scope>NUCLEOTIDE SEQUENCE [LARGE SCALE GENOMIC DNA]</scope>
    <source>
        <strain evidence="7 8">DSM 19867</strain>
    </source>
</reference>
<keyword evidence="8" id="KW-1185">Reference proteome</keyword>
<dbReference type="InterPro" id="IPR013325">
    <property type="entry name" value="RNA_pol_sigma_r2"/>
</dbReference>
<dbReference type="InterPro" id="IPR013324">
    <property type="entry name" value="RNA_pol_sigma_r3/r4-like"/>
</dbReference>
<comment type="caution">
    <text evidence="7">The sequence shown here is derived from an EMBL/GenBank/DDBJ whole genome shotgun (WGS) entry which is preliminary data.</text>
</comment>
<keyword evidence="4" id="KW-0804">Transcription</keyword>
<name>A0A846MYK3_9PROT</name>
<evidence type="ECO:0000259" key="5">
    <source>
        <dbReference type="Pfam" id="PF04542"/>
    </source>
</evidence>
<dbReference type="PANTHER" id="PTHR43133">
    <property type="entry name" value="RNA POLYMERASE ECF-TYPE SIGMA FACTO"/>
    <property type="match status" value="1"/>
</dbReference>
<dbReference type="RefSeq" id="WP_208414347.1">
    <property type="nucleotide sequence ID" value="NZ_BAAADC010000001.1"/>
</dbReference>
<dbReference type="InterPro" id="IPR007627">
    <property type="entry name" value="RNA_pol_sigma70_r2"/>
</dbReference>
<protein>
    <submittedName>
        <fullName evidence="7">RNA polymerase sigma-70 factor (ECF subfamily)</fullName>
    </submittedName>
</protein>
<evidence type="ECO:0000259" key="6">
    <source>
        <dbReference type="Pfam" id="PF08281"/>
    </source>
</evidence>
<dbReference type="Gene3D" id="1.10.10.10">
    <property type="entry name" value="Winged helix-like DNA-binding domain superfamily/Winged helix DNA-binding domain"/>
    <property type="match status" value="1"/>
</dbReference>
<dbReference type="NCBIfam" id="TIGR02937">
    <property type="entry name" value="sigma70-ECF"/>
    <property type="match status" value="1"/>
</dbReference>
<dbReference type="InterPro" id="IPR039425">
    <property type="entry name" value="RNA_pol_sigma-70-like"/>
</dbReference>
<dbReference type="SUPFAM" id="SSF88946">
    <property type="entry name" value="Sigma2 domain of RNA polymerase sigma factors"/>
    <property type="match status" value="1"/>
</dbReference>
<organism evidence="7 8">
    <name type="scientific">Rhizomicrobium palustre</name>
    <dbReference type="NCBI Taxonomy" id="189966"/>
    <lineage>
        <taxon>Bacteria</taxon>
        <taxon>Pseudomonadati</taxon>
        <taxon>Pseudomonadota</taxon>
        <taxon>Alphaproteobacteria</taxon>
        <taxon>Micropepsales</taxon>
        <taxon>Micropepsaceae</taxon>
        <taxon>Rhizomicrobium</taxon>
    </lineage>
</organism>
<accession>A0A846MYK3</accession>
<evidence type="ECO:0000313" key="8">
    <source>
        <dbReference type="Proteomes" id="UP000570514"/>
    </source>
</evidence>
<evidence type="ECO:0000256" key="1">
    <source>
        <dbReference type="ARBA" id="ARBA00010641"/>
    </source>
</evidence>
<dbReference type="AlphaFoldDB" id="A0A846MYK3"/>